<dbReference type="Gene3D" id="3.30.465.10">
    <property type="match status" value="1"/>
</dbReference>
<evidence type="ECO:0000256" key="1">
    <source>
        <dbReference type="ARBA" id="ARBA00022630"/>
    </source>
</evidence>
<gene>
    <name evidence="4" type="ORF">LCGC14_2912940</name>
</gene>
<dbReference type="GO" id="GO:0003824">
    <property type="term" value="F:catalytic activity"/>
    <property type="evidence" value="ECO:0007669"/>
    <property type="project" value="InterPro"/>
</dbReference>
<name>A0A0F8YCV9_9ZZZZ</name>
<evidence type="ECO:0000256" key="2">
    <source>
        <dbReference type="ARBA" id="ARBA00022827"/>
    </source>
</evidence>
<proteinExistence type="predicted"/>
<evidence type="ECO:0000259" key="3">
    <source>
        <dbReference type="Pfam" id="PF02913"/>
    </source>
</evidence>
<sequence>MTPLHIFSVNASKKRADIVAGFRVVKEFSKHLKPGGGCLCGLLRHTDNLDFLANVDLAALDPPGYDLRGVLVGSEGTLGIVTEMVLRILPLVESVVTLLVVYDDVADAARSVSDIIAAGIVPATLEMMDATVIRAVEESKPCGYPLDAAAVLIAEVDGPAAGLARQADEIAELCRKNQCREVRKAKD</sequence>
<dbReference type="AlphaFoldDB" id="A0A0F8YCV9"/>
<accession>A0A0F8YCV9</accession>
<dbReference type="InterPro" id="IPR016164">
    <property type="entry name" value="FAD-linked_Oxase-like_C"/>
</dbReference>
<dbReference type="SUPFAM" id="SSF55103">
    <property type="entry name" value="FAD-linked oxidases, C-terminal domain"/>
    <property type="match status" value="1"/>
</dbReference>
<organism evidence="4">
    <name type="scientific">marine sediment metagenome</name>
    <dbReference type="NCBI Taxonomy" id="412755"/>
    <lineage>
        <taxon>unclassified sequences</taxon>
        <taxon>metagenomes</taxon>
        <taxon>ecological metagenomes</taxon>
    </lineage>
</organism>
<protein>
    <recommendedName>
        <fullName evidence="3">FAD-binding oxidoreductase/transferase type 4 C-terminal domain-containing protein</fullName>
    </recommendedName>
</protein>
<dbReference type="PANTHER" id="PTHR42934:SF1">
    <property type="entry name" value="GLYCOLATE OXIDASE SUBUNIT GLCD"/>
    <property type="match status" value="1"/>
</dbReference>
<dbReference type="PANTHER" id="PTHR42934">
    <property type="entry name" value="GLYCOLATE OXIDASE SUBUNIT GLCD"/>
    <property type="match status" value="1"/>
</dbReference>
<dbReference type="InterPro" id="IPR016169">
    <property type="entry name" value="FAD-bd_PCMH_sub2"/>
</dbReference>
<dbReference type="InterPro" id="IPR004113">
    <property type="entry name" value="FAD-bd_oxidored_4_C"/>
</dbReference>
<dbReference type="Pfam" id="PF02913">
    <property type="entry name" value="FAD-oxidase_C"/>
    <property type="match status" value="1"/>
</dbReference>
<dbReference type="AntiFam" id="ANF00225">
    <property type="entry name" value="Shadow ORF (opposite tuf)"/>
</dbReference>
<feature type="non-terminal residue" evidence="4">
    <location>
        <position position="187"/>
    </location>
</feature>
<evidence type="ECO:0000313" key="4">
    <source>
        <dbReference type="EMBL" id="KKK71535.1"/>
    </source>
</evidence>
<keyword evidence="2" id="KW-0274">FAD</keyword>
<dbReference type="GO" id="GO:0050660">
    <property type="term" value="F:flavin adenine dinucleotide binding"/>
    <property type="evidence" value="ECO:0007669"/>
    <property type="project" value="InterPro"/>
</dbReference>
<reference evidence="4" key="1">
    <citation type="journal article" date="2015" name="Nature">
        <title>Complex archaea that bridge the gap between prokaryotes and eukaryotes.</title>
        <authorList>
            <person name="Spang A."/>
            <person name="Saw J.H."/>
            <person name="Jorgensen S.L."/>
            <person name="Zaremba-Niedzwiedzka K."/>
            <person name="Martijn J."/>
            <person name="Lind A.E."/>
            <person name="van Eijk R."/>
            <person name="Schleper C."/>
            <person name="Guy L."/>
            <person name="Ettema T.J."/>
        </authorList>
    </citation>
    <scope>NUCLEOTIDE SEQUENCE</scope>
</reference>
<dbReference type="InterPro" id="IPR051914">
    <property type="entry name" value="FAD-linked_OxidoTrans_Type4"/>
</dbReference>
<comment type="caution">
    <text evidence="4">The sequence shown here is derived from an EMBL/GenBank/DDBJ whole genome shotgun (WGS) entry which is preliminary data.</text>
</comment>
<keyword evidence="1" id="KW-0285">Flavoprotein</keyword>
<dbReference type="EMBL" id="LAZR01057689">
    <property type="protein sequence ID" value="KKK71535.1"/>
    <property type="molecule type" value="Genomic_DNA"/>
</dbReference>
<feature type="domain" description="FAD-binding oxidoreductase/transferase type 4 C-terminal" evidence="3">
    <location>
        <begin position="93"/>
        <end position="186"/>
    </location>
</feature>